<keyword evidence="4 10" id="KW-0547">Nucleotide-binding</keyword>
<evidence type="ECO:0000256" key="1">
    <source>
        <dbReference type="ARBA" id="ARBA00005187"/>
    </source>
</evidence>
<dbReference type="InterPro" id="IPR001962">
    <property type="entry name" value="Asn_synthase"/>
</dbReference>
<dbReference type="GO" id="GO:0005829">
    <property type="term" value="C:cytosol"/>
    <property type="evidence" value="ECO:0007669"/>
    <property type="project" value="TreeGrafter"/>
</dbReference>
<evidence type="ECO:0000256" key="5">
    <source>
        <dbReference type="ARBA" id="ARBA00022840"/>
    </source>
</evidence>
<feature type="binding site" evidence="10">
    <location>
        <position position="97"/>
    </location>
    <ligand>
        <name>L-glutamine</name>
        <dbReference type="ChEBI" id="CHEBI:58359"/>
    </ligand>
</feature>
<dbReference type="GO" id="GO:0006529">
    <property type="term" value="P:asparagine biosynthetic process"/>
    <property type="evidence" value="ECO:0007669"/>
    <property type="project" value="UniProtKB-KW"/>
</dbReference>
<evidence type="ECO:0000256" key="11">
    <source>
        <dbReference type="PIRSR" id="PIRSR001589-3"/>
    </source>
</evidence>
<accession>A0A317QDF7</accession>
<dbReference type="InterPro" id="IPR017932">
    <property type="entry name" value="GATase_2_dom"/>
</dbReference>
<keyword evidence="9" id="KW-0028">Amino-acid biosynthesis</keyword>
<dbReference type="Gene3D" id="3.40.50.620">
    <property type="entry name" value="HUPs"/>
    <property type="match status" value="1"/>
</dbReference>
<evidence type="ECO:0000256" key="6">
    <source>
        <dbReference type="ARBA" id="ARBA00022888"/>
    </source>
</evidence>
<evidence type="ECO:0000256" key="4">
    <source>
        <dbReference type="ARBA" id="ARBA00022741"/>
    </source>
</evidence>
<reference evidence="14" key="1">
    <citation type="submission" date="2018-05" db="EMBL/GenBank/DDBJ databases">
        <authorList>
            <person name="Klenk H.-P."/>
            <person name="Huntemann M."/>
            <person name="Clum A."/>
            <person name="Pillay M."/>
            <person name="Palaniappan K."/>
            <person name="Varghese N."/>
            <person name="Mikhailova N."/>
            <person name="Stamatis D."/>
            <person name="Reddy T."/>
            <person name="Daum C."/>
            <person name="Shapiro N."/>
            <person name="Ivanova N."/>
            <person name="Kyrpides N."/>
            <person name="Woyke T."/>
        </authorList>
    </citation>
    <scope>NUCLEOTIDE SEQUENCE [LARGE SCALE GENOMIC DNA]</scope>
    <source>
        <strain evidence="14">DSM 45417</strain>
    </source>
</reference>
<evidence type="ECO:0000259" key="12">
    <source>
        <dbReference type="PROSITE" id="PS51278"/>
    </source>
</evidence>
<keyword evidence="5 10" id="KW-0067">ATP-binding</keyword>
<dbReference type="InterPro" id="IPR014729">
    <property type="entry name" value="Rossmann-like_a/b/a_fold"/>
</dbReference>
<dbReference type="Pfam" id="PF00733">
    <property type="entry name" value="Asn_synthase"/>
    <property type="match status" value="1"/>
</dbReference>
<dbReference type="EMBL" id="QGTX01000001">
    <property type="protein sequence ID" value="PWW21372.1"/>
    <property type="molecule type" value="Genomic_DNA"/>
</dbReference>
<comment type="similarity">
    <text evidence="2">Belongs to the asparagine synthetase family.</text>
</comment>
<comment type="pathway">
    <text evidence="1">Amino-acid biosynthesis; L-asparagine biosynthesis; L-asparagine from L-aspartate (L-Gln route): step 1/1.</text>
</comment>
<feature type="active site" description="For GATase activity" evidence="9">
    <location>
        <position position="2"/>
    </location>
</feature>
<evidence type="ECO:0000256" key="10">
    <source>
        <dbReference type="PIRSR" id="PIRSR001589-2"/>
    </source>
</evidence>
<keyword evidence="14" id="KW-1185">Reference proteome</keyword>
<dbReference type="EC" id="6.3.5.4" evidence="3"/>
<dbReference type="SUPFAM" id="SSF56235">
    <property type="entry name" value="N-terminal nucleophile aminohydrolases (Ntn hydrolases)"/>
    <property type="match status" value="1"/>
</dbReference>
<evidence type="ECO:0000313" key="14">
    <source>
        <dbReference type="Proteomes" id="UP000246661"/>
    </source>
</evidence>
<evidence type="ECO:0000256" key="9">
    <source>
        <dbReference type="PIRSR" id="PIRSR001589-1"/>
    </source>
</evidence>
<comment type="caution">
    <text evidence="13">The sequence shown here is derived from an EMBL/GenBank/DDBJ whole genome shotgun (WGS) entry which is preliminary data.</text>
</comment>
<evidence type="ECO:0000256" key="7">
    <source>
        <dbReference type="ARBA" id="ARBA00022962"/>
    </source>
</evidence>
<dbReference type="GO" id="GO:0004066">
    <property type="term" value="F:asparagine synthase (glutamine-hydrolyzing) activity"/>
    <property type="evidence" value="ECO:0007669"/>
    <property type="project" value="UniProtKB-EC"/>
</dbReference>
<evidence type="ECO:0000256" key="3">
    <source>
        <dbReference type="ARBA" id="ARBA00012737"/>
    </source>
</evidence>
<dbReference type="Pfam" id="PF13537">
    <property type="entry name" value="GATase_7"/>
    <property type="match status" value="1"/>
</dbReference>
<protein>
    <recommendedName>
        <fullName evidence="3">asparagine synthase (glutamine-hydrolyzing)</fullName>
        <ecNumber evidence="3">6.3.5.4</ecNumber>
    </recommendedName>
</protein>
<dbReference type="AlphaFoldDB" id="A0A317QDF7"/>
<dbReference type="InterPro" id="IPR051786">
    <property type="entry name" value="ASN_synthetase/amidase"/>
</dbReference>
<dbReference type="Proteomes" id="UP000246661">
    <property type="component" value="Unassembled WGS sequence"/>
</dbReference>
<evidence type="ECO:0000313" key="13">
    <source>
        <dbReference type="EMBL" id="PWW21372.1"/>
    </source>
</evidence>
<evidence type="ECO:0000256" key="8">
    <source>
        <dbReference type="ARBA" id="ARBA00048741"/>
    </source>
</evidence>
<organism evidence="13 14">
    <name type="scientific">Geodermatophilus normandii</name>
    <dbReference type="NCBI Taxonomy" id="1137989"/>
    <lineage>
        <taxon>Bacteria</taxon>
        <taxon>Bacillati</taxon>
        <taxon>Actinomycetota</taxon>
        <taxon>Actinomycetes</taxon>
        <taxon>Geodermatophilales</taxon>
        <taxon>Geodermatophilaceae</taxon>
        <taxon>Geodermatophilus</taxon>
    </lineage>
</organism>
<dbReference type="PIRSF" id="PIRSF001589">
    <property type="entry name" value="Asn_synthetase_glu-h"/>
    <property type="match status" value="1"/>
</dbReference>
<dbReference type="InterPro" id="IPR033738">
    <property type="entry name" value="AsnB_N"/>
</dbReference>
<dbReference type="SUPFAM" id="SSF52402">
    <property type="entry name" value="Adenine nucleotide alpha hydrolases-like"/>
    <property type="match status" value="1"/>
</dbReference>
<dbReference type="GO" id="GO:0005524">
    <property type="term" value="F:ATP binding"/>
    <property type="evidence" value="ECO:0007669"/>
    <property type="project" value="UniProtKB-KW"/>
</dbReference>
<dbReference type="PANTHER" id="PTHR43284">
    <property type="entry name" value="ASPARAGINE SYNTHETASE (GLUTAMINE-HYDROLYZING)"/>
    <property type="match status" value="1"/>
</dbReference>
<name>A0A317QDF7_9ACTN</name>
<dbReference type="InterPro" id="IPR006426">
    <property type="entry name" value="Asn_synth_AEB"/>
</dbReference>
<proteinExistence type="inferred from homology"/>
<dbReference type="CDD" id="cd01991">
    <property type="entry name" value="Asn_synthase_B_C"/>
    <property type="match status" value="1"/>
</dbReference>
<keyword evidence="7 9" id="KW-0315">Glutamine amidotransferase</keyword>
<dbReference type="InterPro" id="IPR029055">
    <property type="entry name" value="Ntn_hydrolases_N"/>
</dbReference>
<feature type="site" description="Important for beta-aspartyl-AMP intermediate formation" evidence="11">
    <location>
        <position position="363"/>
    </location>
</feature>
<sequence>MCGIAGVHRWDGERVDPDLLDAMTEQLAHRGPDGHGNWISGGTGFGHRRLSIIDLEHSAQPMAGPGGRQHLTFNGEVLNYREVRRACAGYPWTTDGDTEAILAAYRQWGVDCVRRLRGQFAFALHDADTGELHLVRDRMGVLPLYWYADDRMVAFASEVKALLPALPTVDVDLLSLGDHLAHRSVPAPHTLVSGVRKLRPGHRLLVQPGGRIREVSYWELPTDPPAERAHDPREAVEDLHATLRAAVEEALVADVPVGAYLSGGIDSSLIVALVSEVRGRRGVSTYAAGFDDPRVDELPWARRVADLVGADHHEVTVGAADFTALLPKLTWHRDAPLSEPADVAVHRLAELARRDVTVVLSGEGSDELFAGYPKYRAAALASWVGRVPRAVRGPALYTAARALPPRFSRAAVLMRALSADDEAERMRSWFAPFSPRERHRLLGDLPSRPAAAAYRRASGDVVRRMLYADCHAWLSDNLLERGDRMSMAASLEMRPPFLDARVVDLAFSLPTEVKLRGPVGKWVVKEVARRYLPDEVVDRRKSGFKVPLDAWFQAGDLRDMARDLLLRPASFVGEVLDRAAVTRVLDDHEAGRSNEASRLWALMGLEVWHDTVVRGGRPDAITS</sequence>
<dbReference type="OrthoDB" id="9763290at2"/>
<dbReference type="NCBIfam" id="TIGR01536">
    <property type="entry name" value="asn_synth_AEB"/>
    <property type="match status" value="1"/>
</dbReference>
<dbReference type="PANTHER" id="PTHR43284:SF1">
    <property type="entry name" value="ASPARAGINE SYNTHETASE"/>
    <property type="match status" value="1"/>
</dbReference>
<keyword evidence="6 9" id="KW-0061">Asparagine biosynthesis</keyword>
<feature type="binding site" evidence="10">
    <location>
        <begin position="361"/>
        <end position="362"/>
    </location>
    <ligand>
        <name>ATP</name>
        <dbReference type="ChEBI" id="CHEBI:30616"/>
    </ligand>
</feature>
<evidence type="ECO:0000256" key="2">
    <source>
        <dbReference type="ARBA" id="ARBA00005752"/>
    </source>
</evidence>
<dbReference type="PROSITE" id="PS51278">
    <property type="entry name" value="GATASE_TYPE_2"/>
    <property type="match status" value="1"/>
</dbReference>
<dbReference type="Gene3D" id="3.60.20.10">
    <property type="entry name" value="Glutamine Phosphoribosylpyrophosphate, subunit 1, domain 1"/>
    <property type="match status" value="1"/>
</dbReference>
<dbReference type="RefSeq" id="WP_110004262.1">
    <property type="nucleotide sequence ID" value="NZ_QGTX01000001.1"/>
</dbReference>
<comment type="catalytic activity">
    <reaction evidence="8">
        <text>L-aspartate + L-glutamine + ATP + H2O = L-asparagine + L-glutamate + AMP + diphosphate + H(+)</text>
        <dbReference type="Rhea" id="RHEA:12228"/>
        <dbReference type="ChEBI" id="CHEBI:15377"/>
        <dbReference type="ChEBI" id="CHEBI:15378"/>
        <dbReference type="ChEBI" id="CHEBI:29985"/>
        <dbReference type="ChEBI" id="CHEBI:29991"/>
        <dbReference type="ChEBI" id="CHEBI:30616"/>
        <dbReference type="ChEBI" id="CHEBI:33019"/>
        <dbReference type="ChEBI" id="CHEBI:58048"/>
        <dbReference type="ChEBI" id="CHEBI:58359"/>
        <dbReference type="ChEBI" id="CHEBI:456215"/>
        <dbReference type="EC" id="6.3.5.4"/>
    </reaction>
</comment>
<dbReference type="CDD" id="cd00712">
    <property type="entry name" value="AsnB"/>
    <property type="match status" value="1"/>
</dbReference>
<feature type="domain" description="Glutamine amidotransferase type-2" evidence="12">
    <location>
        <begin position="2"/>
        <end position="209"/>
    </location>
</feature>
<gene>
    <name evidence="13" type="ORF">JD79_00501</name>
</gene>